<dbReference type="VEuPathDB" id="VectorBase:AMAM007658"/>
<evidence type="ECO:0000313" key="2">
    <source>
        <dbReference type="Proteomes" id="UP000075901"/>
    </source>
</evidence>
<name>A0A182SIV6_9DIPT</name>
<proteinExistence type="predicted"/>
<sequence>MDPITIPEIVANRYHARWFHDQLDLSSVLHPINPYTGAVELMLPLVDIPAPFGIPIRRIIQYKNVDYNNELGHGWSFPLDYITLDRQNSAFVQDHVYSLLKENQRIILKRQPKTQQTDHSQSELISFTIDGYPDIQIVYNAKRNFWTLTIDKRTMTYIAMNQFQTSIACPMWPLCGSKSRQTQTYSTRWFLNAEAIADTGHTVYYYYDFIKNNTDIRLTSISMSDGSQVELSYSEDRITTLSVLTLQSAQQFTFHYSDNKQQRVLQAIKQSDYNVFDFEYDQQQRLSKIVYPNGAVWSPVYTQIPINPTALKKTIPIDYDGSIYYGPDYVVIVDANLTDGRLVLHFRGPLGGIGSSKTHATETVYALNDIKRYVVHAIENLLVVVVIYDSCKDISILHFTEDRWQHQKYYDMFPLDGIVSVGNTFVLLSDLKSLRLVMATSDHQYSDVELR</sequence>
<reference evidence="1" key="2">
    <citation type="submission" date="2020-05" db="UniProtKB">
        <authorList>
            <consortium name="EnsemblMetazoa"/>
        </authorList>
    </citation>
    <scope>IDENTIFICATION</scope>
    <source>
        <strain evidence="1">maculatus3</strain>
    </source>
</reference>
<evidence type="ECO:0000313" key="1">
    <source>
        <dbReference type="EnsemblMetazoa" id="AMAM007658-PA"/>
    </source>
</evidence>
<reference evidence="2" key="1">
    <citation type="submission" date="2013-09" db="EMBL/GenBank/DDBJ databases">
        <title>The Genome Sequence of Anopheles maculatus species B.</title>
        <authorList>
            <consortium name="The Broad Institute Genomics Platform"/>
            <person name="Neafsey D.E."/>
            <person name="Besansky N."/>
            <person name="Howell P."/>
            <person name="Walton C."/>
            <person name="Young S.K."/>
            <person name="Zeng Q."/>
            <person name="Gargeya S."/>
            <person name="Fitzgerald M."/>
            <person name="Haas B."/>
            <person name="Abouelleil A."/>
            <person name="Allen A.W."/>
            <person name="Alvarado L."/>
            <person name="Arachchi H.M."/>
            <person name="Berlin A.M."/>
            <person name="Chapman S.B."/>
            <person name="Gainer-Dewar J."/>
            <person name="Goldberg J."/>
            <person name="Griggs A."/>
            <person name="Gujja S."/>
            <person name="Hansen M."/>
            <person name="Howarth C."/>
            <person name="Imamovic A."/>
            <person name="Ireland A."/>
            <person name="Larimer J."/>
            <person name="McCowan C."/>
            <person name="Murphy C."/>
            <person name="Pearson M."/>
            <person name="Poon T.W."/>
            <person name="Priest M."/>
            <person name="Roberts A."/>
            <person name="Saif S."/>
            <person name="Shea T."/>
            <person name="Sisk P."/>
            <person name="Sykes S."/>
            <person name="Wortman J."/>
            <person name="Nusbaum C."/>
            <person name="Birren B."/>
        </authorList>
    </citation>
    <scope>NUCLEOTIDE SEQUENCE [LARGE SCALE GENOMIC DNA]</scope>
    <source>
        <strain evidence="2">maculatus3</strain>
    </source>
</reference>
<organism evidence="1 2">
    <name type="scientific">Anopheles maculatus</name>
    <dbReference type="NCBI Taxonomy" id="74869"/>
    <lineage>
        <taxon>Eukaryota</taxon>
        <taxon>Metazoa</taxon>
        <taxon>Ecdysozoa</taxon>
        <taxon>Arthropoda</taxon>
        <taxon>Hexapoda</taxon>
        <taxon>Insecta</taxon>
        <taxon>Pterygota</taxon>
        <taxon>Neoptera</taxon>
        <taxon>Endopterygota</taxon>
        <taxon>Diptera</taxon>
        <taxon>Nematocera</taxon>
        <taxon>Culicoidea</taxon>
        <taxon>Culicidae</taxon>
        <taxon>Anophelinae</taxon>
        <taxon>Anopheles</taxon>
        <taxon>Anopheles maculatus group</taxon>
    </lineage>
</organism>
<protein>
    <submittedName>
        <fullName evidence="1">Uncharacterized protein</fullName>
    </submittedName>
</protein>
<dbReference type="Proteomes" id="UP000075901">
    <property type="component" value="Unassembled WGS sequence"/>
</dbReference>
<dbReference type="AlphaFoldDB" id="A0A182SIV6"/>
<keyword evidence="2" id="KW-1185">Reference proteome</keyword>
<dbReference type="EnsemblMetazoa" id="AMAM007658-RA">
    <property type="protein sequence ID" value="AMAM007658-PA"/>
    <property type="gene ID" value="AMAM007658"/>
</dbReference>
<accession>A0A182SIV6</accession>